<dbReference type="EMBL" id="JAROKS010000025">
    <property type="protein sequence ID" value="KAK1785854.1"/>
    <property type="molecule type" value="Genomic_DNA"/>
</dbReference>
<evidence type="ECO:0000256" key="1">
    <source>
        <dbReference type="ARBA" id="ARBA00004479"/>
    </source>
</evidence>
<dbReference type="Proteomes" id="UP001239994">
    <property type="component" value="Unassembled WGS sequence"/>
</dbReference>
<feature type="signal peptide" evidence="6">
    <location>
        <begin position="1"/>
        <end position="25"/>
    </location>
</feature>
<dbReference type="InterPro" id="IPR013098">
    <property type="entry name" value="Ig_I-set"/>
</dbReference>
<evidence type="ECO:0000256" key="6">
    <source>
        <dbReference type="SAM" id="SignalP"/>
    </source>
</evidence>
<reference evidence="8" key="1">
    <citation type="submission" date="2023-03" db="EMBL/GenBank/DDBJ databases">
        <title>Electrophorus voltai genome.</title>
        <authorList>
            <person name="Bian C."/>
        </authorList>
    </citation>
    <scope>NUCLEOTIDE SEQUENCE</scope>
    <source>
        <strain evidence="8">CB-2022</strain>
        <tissue evidence="8">Muscle</tissue>
    </source>
</reference>
<keyword evidence="2" id="KW-0472">Membrane</keyword>
<dbReference type="GO" id="GO:0098609">
    <property type="term" value="P:cell-cell adhesion"/>
    <property type="evidence" value="ECO:0007669"/>
    <property type="project" value="TreeGrafter"/>
</dbReference>
<dbReference type="InterPro" id="IPR051275">
    <property type="entry name" value="Cell_adhesion_signaling"/>
</dbReference>
<dbReference type="InterPro" id="IPR013783">
    <property type="entry name" value="Ig-like_fold"/>
</dbReference>
<dbReference type="SUPFAM" id="SSF48726">
    <property type="entry name" value="Immunoglobulin"/>
    <property type="match status" value="1"/>
</dbReference>
<gene>
    <name evidence="8" type="ORF">P4O66_003227</name>
</gene>
<dbReference type="SMART" id="SM00409">
    <property type="entry name" value="IG"/>
    <property type="match status" value="1"/>
</dbReference>
<keyword evidence="9" id="KW-1185">Reference proteome</keyword>
<dbReference type="PANTHER" id="PTHR11640">
    <property type="entry name" value="NEPHRIN"/>
    <property type="match status" value="1"/>
</dbReference>
<evidence type="ECO:0000313" key="9">
    <source>
        <dbReference type="Proteomes" id="UP001239994"/>
    </source>
</evidence>
<proteinExistence type="predicted"/>
<dbReference type="GO" id="GO:0050839">
    <property type="term" value="F:cell adhesion molecule binding"/>
    <property type="evidence" value="ECO:0007669"/>
    <property type="project" value="TreeGrafter"/>
</dbReference>
<dbReference type="Pfam" id="PF07679">
    <property type="entry name" value="I-set"/>
    <property type="match status" value="1"/>
</dbReference>
<keyword evidence="6" id="KW-0732">Signal</keyword>
<dbReference type="PROSITE" id="PS50835">
    <property type="entry name" value="IG_LIKE"/>
    <property type="match status" value="1"/>
</dbReference>
<dbReference type="AlphaFoldDB" id="A0AAD9DMI7"/>
<feature type="domain" description="Ig-like" evidence="7">
    <location>
        <begin position="27"/>
        <end position="120"/>
    </location>
</feature>
<keyword evidence="5" id="KW-0393">Immunoglobulin domain</keyword>
<evidence type="ECO:0000313" key="8">
    <source>
        <dbReference type="EMBL" id="KAK1785854.1"/>
    </source>
</evidence>
<dbReference type="GO" id="GO:0005911">
    <property type="term" value="C:cell-cell junction"/>
    <property type="evidence" value="ECO:0007669"/>
    <property type="project" value="TreeGrafter"/>
</dbReference>
<evidence type="ECO:0000259" key="7">
    <source>
        <dbReference type="PROSITE" id="PS50835"/>
    </source>
</evidence>
<dbReference type="GO" id="GO:0005886">
    <property type="term" value="C:plasma membrane"/>
    <property type="evidence" value="ECO:0007669"/>
    <property type="project" value="TreeGrafter"/>
</dbReference>
<accession>A0AAD9DMI7</accession>
<comment type="subcellular location">
    <subcellularLocation>
        <location evidence="1">Membrane</location>
        <topology evidence="1">Single-pass type I membrane protein</topology>
    </subcellularLocation>
</comment>
<dbReference type="InterPro" id="IPR036179">
    <property type="entry name" value="Ig-like_dom_sf"/>
</dbReference>
<comment type="caution">
    <text evidence="8">The sequence shown here is derived from an EMBL/GenBank/DDBJ whole genome shotgun (WGS) entry which is preliminary data.</text>
</comment>
<keyword evidence="4" id="KW-0325">Glycoprotein</keyword>
<dbReference type="PANTHER" id="PTHR11640:SF136">
    <property type="entry name" value="NEPHRIN"/>
    <property type="match status" value="1"/>
</dbReference>
<organism evidence="8 9">
    <name type="scientific">Electrophorus voltai</name>
    <dbReference type="NCBI Taxonomy" id="2609070"/>
    <lineage>
        <taxon>Eukaryota</taxon>
        <taxon>Metazoa</taxon>
        <taxon>Chordata</taxon>
        <taxon>Craniata</taxon>
        <taxon>Vertebrata</taxon>
        <taxon>Euteleostomi</taxon>
        <taxon>Actinopterygii</taxon>
        <taxon>Neopterygii</taxon>
        <taxon>Teleostei</taxon>
        <taxon>Ostariophysi</taxon>
        <taxon>Gymnotiformes</taxon>
        <taxon>Gymnotoidei</taxon>
        <taxon>Gymnotidae</taxon>
        <taxon>Electrophorus</taxon>
    </lineage>
</organism>
<dbReference type="InterPro" id="IPR003599">
    <property type="entry name" value="Ig_sub"/>
</dbReference>
<keyword evidence="3" id="KW-1015">Disulfide bond</keyword>
<evidence type="ECO:0000256" key="5">
    <source>
        <dbReference type="ARBA" id="ARBA00023319"/>
    </source>
</evidence>
<protein>
    <recommendedName>
        <fullName evidence="7">Ig-like domain-containing protein</fullName>
    </recommendedName>
</protein>
<feature type="chain" id="PRO_5042287676" description="Ig-like domain-containing protein" evidence="6">
    <location>
        <begin position="26"/>
        <end position="204"/>
    </location>
</feature>
<dbReference type="Gene3D" id="2.60.40.10">
    <property type="entry name" value="Immunoglobulins"/>
    <property type="match status" value="1"/>
</dbReference>
<name>A0AAD9DMI7_9TELE</name>
<evidence type="ECO:0000256" key="4">
    <source>
        <dbReference type="ARBA" id="ARBA00023180"/>
    </source>
</evidence>
<sequence length="204" mass="22231">MAVFPLLLLRGGVLLFLADFQGVRGQQAFKTEPQNVTARAGATALLKCEVLRLSGSVQWAKDGLLLGPLRSLPGHPRYTMIGDEGREGQYHLQIADVRLEDDSPYECQVSRSKSSQPIISRTVWINVQSHQPGKAKVVHVASQALRLREARPPRVPSAAATHLPAAKPRLPLTRCVVPGSFKAQSERSNSPLGLIPPVSRLRAL</sequence>
<dbReference type="InterPro" id="IPR007110">
    <property type="entry name" value="Ig-like_dom"/>
</dbReference>
<evidence type="ECO:0000256" key="3">
    <source>
        <dbReference type="ARBA" id="ARBA00023157"/>
    </source>
</evidence>
<evidence type="ECO:0000256" key="2">
    <source>
        <dbReference type="ARBA" id="ARBA00023136"/>
    </source>
</evidence>